<proteinExistence type="predicted"/>
<dbReference type="AlphaFoldDB" id="A0A0H5R750"/>
<name>A0A0H5R750_9EUKA</name>
<reference evidence="1" key="1">
    <citation type="submission" date="2015-04" db="EMBL/GenBank/DDBJ databases">
        <title>The genome sequence of the plant pathogenic Rhizarian Plasmodiophora brassicae reveals insights in its biotrophic life cycle and the origin of chitin synthesis.</title>
        <authorList>
            <person name="Schwelm A."/>
            <person name="Fogelqvist J."/>
            <person name="Knaust A."/>
            <person name="Julke S."/>
            <person name="Lilja T."/>
            <person name="Dhandapani V."/>
            <person name="Bonilla-Rosso G."/>
            <person name="Karlsson M."/>
            <person name="Shevchenko A."/>
            <person name="Choi S.R."/>
            <person name="Kim H.G."/>
            <person name="Park J.Y."/>
            <person name="Lim Y.P."/>
            <person name="Ludwig-Muller J."/>
            <person name="Dixelius C."/>
        </authorList>
    </citation>
    <scope>NUCLEOTIDE SEQUENCE</scope>
    <source>
        <tissue evidence="1">Potato root galls</tissue>
    </source>
</reference>
<feature type="non-terminal residue" evidence="1">
    <location>
        <position position="1"/>
    </location>
</feature>
<dbReference type="EMBL" id="HACM01009501">
    <property type="protein sequence ID" value="CRZ09943.1"/>
    <property type="molecule type" value="Transcribed_RNA"/>
</dbReference>
<evidence type="ECO:0000313" key="1">
    <source>
        <dbReference type="EMBL" id="CRZ09943.1"/>
    </source>
</evidence>
<organism evidence="1">
    <name type="scientific">Spongospora subterranea</name>
    <dbReference type="NCBI Taxonomy" id="70186"/>
    <lineage>
        <taxon>Eukaryota</taxon>
        <taxon>Sar</taxon>
        <taxon>Rhizaria</taxon>
        <taxon>Endomyxa</taxon>
        <taxon>Phytomyxea</taxon>
        <taxon>Plasmodiophorida</taxon>
        <taxon>Plasmodiophoridae</taxon>
        <taxon>Spongospora</taxon>
    </lineage>
</organism>
<sequence length="434" mass="45996">SLHPQFIIRFIHLVSRVGEITRRVPLVVDTTKGGAVADCHFSEVMSLQTLGFLLVLIGCAYSQPTSSGQFTKSADGKSSSGTVVISGLVFSPCVTTNFSFSPSVPANLADNNPNVVLTLSYTYQAASPQEVLISNGISMGVALMAGNTPAAATNLVIFNPTNGVDGTTTISLASAVRFDTLSLQRMSNLNGIDQCDPKAISAPGAVFANVRLTLTIRVGNEAAANNVAVANPGEGVVLAYSKGTMLDGFKEFPWGKRTYTFEADHIDWTPCEYIGLTFYNVAKKYLMKSVTGVRLTLQTTSDITVQLRLHDVGQDKDVFSSLITIKASSTFQPMTFPISGLAPTIKFDQILIAENQGILCSSSPSHVMVQEVALVGLADLPTQFVPSINGVQQTASPNKDTTGGKSKNSGTNSQLLYGSLALHLVSLLVVCLMA</sequence>
<accession>A0A0H5R750</accession>
<protein>
    <submittedName>
        <fullName evidence="1">Uncharacterized protein</fullName>
    </submittedName>
</protein>